<accession>A0A518K568</accession>
<protein>
    <recommendedName>
        <fullName evidence="5">Secreted protein</fullName>
    </recommendedName>
</protein>
<dbReference type="AlphaFoldDB" id="A0A518K568"/>
<feature type="compositionally biased region" description="Pro residues" evidence="1">
    <location>
        <begin position="97"/>
        <end position="108"/>
    </location>
</feature>
<feature type="signal peptide" evidence="2">
    <location>
        <begin position="1"/>
        <end position="20"/>
    </location>
</feature>
<feature type="compositionally biased region" description="Low complexity" evidence="1">
    <location>
        <begin position="109"/>
        <end position="124"/>
    </location>
</feature>
<keyword evidence="4" id="KW-1185">Reference proteome</keyword>
<feature type="region of interest" description="Disordered" evidence="1">
    <location>
        <begin position="85"/>
        <end position="124"/>
    </location>
</feature>
<dbReference type="KEGG" id="bmei:Spa11_11300"/>
<feature type="chain" id="PRO_5021772833" description="Secreted protein" evidence="2">
    <location>
        <begin position="21"/>
        <end position="124"/>
    </location>
</feature>
<gene>
    <name evidence="3" type="ORF">Spa11_11300</name>
</gene>
<proteinExistence type="predicted"/>
<dbReference type="Proteomes" id="UP000316426">
    <property type="component" value="Chromosome"/>
</dbReference>
<sequence length="124" mass="12654" precursor="true">MTVAAAALLASGCVAPPCQHAEPSVTRDVVDYLHREWPLAGPPVVPADAQRGGCTCCGGGSGGAPTACQTGPECWDDDWNQAGYQPHARAPHGDLPPAVPLDAPPPGRFFPAPVRPVFAPQGGP</sequence>
<organism evidence="3 4">
    <name type="scientific">Botrimarina mediterranea</name>
    <dbReference type="NCBI Taxonomy" id="2528022"/>
    <lineage>
        <taxon>Bacteria</taxon>
        <taxon>Pseudomonadati</taxon>
        <taxon>Planctomycetota</taxon>
        <taxon>Planctomycetia</taxon>
        <taxon>Pirellulales</taxon>
        <taxon>Lacipirellulaceae</taxon>
        <taxon>Botrimarina</taxon>
    </lineage>
</organism>
<evidence type="ECO:0000256" key="2">
    <source>
        <dbReference type="SAM" id="SignalP"/>
    </source>
</evidence>
<evidence type="ECO:0008006" key="5">
    <source>
        <dbReference type="Google" id="ProtNLM"/>
    </source>
</evidence>
<dbReference type="EMBL" id="CP036349">
    <property type="protein sequence ID" value="QDV72943.1"/>
    <property type="molecule type" value="Genomic_DNA"/>
</dbReference>
<evidence type="ECO:0000256" key="1">
    <source>
        <dbReference type="SAM" id="MobiDB-lite"/>
    </source>
</evidence>
<evidence type="ECO:0000313" key="4">
    <source>
        <dbReference type="Proteomes" id="UP000316426"/>
    </source>
</evidence>
<evidence type="ECO:0000313" key="3">
    <source>
        <dbReference type="EMBL" id="QDV72943.1"/>
    </source>
</evidence>
<name>A0A518K568_9BACT</name>
<reference evidence="3 4" key="1">
    <citation type="submission" date="2019-02" db="EMBL/GenBank/DDBJ databases">
        <title>Deep-cultivation of Planctomycetes and their phenomic and genomic characterization uncovers novel biology.</title>
        <authorList>
            <person name="Wiegand S."/>
            <person name="Jogler M."/>
            <person name="Boedeker C."/>
            <person name="Pinto D."/>
            <person name="Vollmers J."/>
            <person name="Rivas-Marin E."/>
            <person name="Kohn T."/>
            <person name="Peeters S.H."/>
            <person name="Heuer A."/>
            <person name="Rast P."/>
            <person name="Oberbeckmann S."/>
            <person name="Bunk B."/>
            <person name="Jeske O."/>
            <person name="Meyerdierks A."/>
            <person name="Storesund J.E."/>
            <person name="Kallscheuer N."/>
            <person name="Luecker S."/>
            <person name="Lage O.M."/>
            <person name="Pohl T."/>
            <person name="Merkel B.J."/>
            <person name="Hornburger P."/>
            <person name="Mueller R.-W."/>
            <person name="Bruemmer F."/>
            <person name="Labrenz M."/>
            <person name="Spormann A.M."/>
            <person name="Op den Camp H."/>
            <person name="Overmann J."/>
            <person name="Amann R."/>
            <person name="Jetten M.S.M."/>
            <person name="Mascher T."/>
            <person name="Medema M.H."/>
            <person name="Devos D.P."/>
            <person name="Kaster A.-K."/>
            <person name="Ovreas L."/>
            <person name="Rohde M."/>
            <person name="Galperin M.Y."/>
            <person name="Jogler C."/>
        </authorList>
    </citation>
    <scope>NUCLEOTIDE SEQUENCE [LARGE SCALE GENOMIC DNA]</scope>
    <source>
        <strain evidence="3 4">Spa11</strain>
    </source>
</reference>
<keyword evidence="2" id="KW-0732">Signal</keyword>